<keyword evidence="4" id="KW-1003">Cell membrane</keyword>
<dbReference type="Proteomes" id="UP000332515">
    <property type="component" value="Unassembled WGS sequence"/>
</dbReference>
<gene>
    <name evidence="12" type="ORF">F0357_21945</name>
</gene>
<evidence type="ECO:0000256" key="3">
    <source>
        <dbReference type="ARBA" id="ARBA00022448"/>
    </source>
</evidence>
<feature type="transmembrane region" description="Helical" evidence="10">
    <location>
        <begin position="189"/>
        <end position="207"/>
    </location>
</feature>
<keyword evidence="8" id="KW-0625">Polysaccharide transport</keyword>
<evidence type="ECO:0000256" key="2">
    <source>
        <dbReference type="ARBA" id="ARBA00007783"/>
    </source>
</evidence>
<evidence type="ECO:0000256" key="5">
    <source>
        <dbReference type="ARBA" id="ARBA00022597"/>
    </source>
</evidence>
<dbReference type="GO" id="GO:0015774">
    <property type="term" value="P:polysaccharide transport"/>
    <property type="evidence" value="ECO:0007669"/>
    <property type="project" value="UniProtKB-KW"/>
</dbReference>
<dbReference type="RefSeq" id="WP_153490102.1">
    <property type="nucleotide sequence ID" value="NZ_VWNA01000003.1"/>
</dbReference>
<keyword evidence="9 10" id="KW-0472">Membrane</keyword>
<keyword evidence="6 10" id="KW-0812">Transmembrane</keyword>
<feature type="domain" description="ABC-2 type transporter transmembrane" evidence="11">
    <location>
        <begin position="26"/>
        <end position="231"/>
    </location>
</feature>
<keyword evidence="7 10" id="KW-1133">Transmembrane helix</keyword>
<dbReference type="InterPro" id="IPR000412">
    <property type="entry name" value="ABC_2_transport"/>
</dbReference>
<accession>A0A6A7Y7L7</accession>
<reference evidence="12 13" key="1">
    <citation type="submission" date="2019-09" db="EMBL/GenBank/DDBJ databases">
        <title>Segnochrobactrum spirostomi gen. nov., sp. nov., isolated from the ciliate Spirostomum cf. yagiui and description of a novel family, Segnochrobactraceae fam. nov. within the order Rhizobiales of the class Alphaproteobacteria.</title>
        <authorList>
            <person name="Akter S."/>
            <person name="Shazib S.U.A."/>
            <person name="Shin M.K."/>
        </authorList>
    </citation>
    <scope>NUCLEOTIDE SEQUENCE [LARGE SCALE GENOMIC DNA]</scope>
    <source>
        <strain evidence="12 13">Sp-1</strain>
    </source>
</reference>
<feature type="transmembrane region" description="Helical" evidence="10">
    <location>
        <begin position="45"/>
        <end position="66"/>
    </location>
</feature>
<keyword evidence="3" id="KW-0813">Transport</keyword>
<comment type="similarity">
    <text evidence="2">Belongs to the ABC-2 integral membrane protein family.</text>
</comment>
<dbReference type="PANTHER" id="PTHR30413:SF10">
    <property type="entry name" value="CAPSULE POLYSACCHARIDE EXPORT INNER-MEMBRANE PROTEIN CTRC"/>
    <property type="match status" value="1"/>
</dbReference>
<evidence type="ECO:0000256" key="6">
    <source>
        <dbReference type="ARBA" id="ARBA00022692"/>
    </source>
</evidence>
<sequence length="270" mass="30169">MTEVTDERARATPSFLQSLGIQRRVIGALLVREALRRFGHENLGFFWVMVEPLLLVLGVVVLWHLIDEGHGKISITPFALTGYSMLTLFRAHVFRALKLVHSNSGLFFHQNIKVFDIMLARGALDTIAGFVAFLIAYVPLYLYGLVPAVRDPLLLICAWALCAWYSWSFGAILGAISEFSEAAEHIIHPMMYLTLPISGAFYMVSWLSPSAREVVLYAPLVNCMEMFRAGAFPASLKTSWNAGYVTAWAFAQTAVALPLMELARRRAQIK</sequence>
<feature type="transmembrane region" description="Helical" evidence="10">
    <location>
        <begin position="118"/>
        <end position="141"/>
    </location>
</feature>
<evidence type="ECO:0000256" key="4">
    <source>
        <dbReference type="ARBA" id="ARBA00022475"/>
    </source>
</evidence>
<organism evidence="12 13">
    <name type="scientific">Segnochrobactrum spirostomi</name>
    <dbReference type="NCBI Taxonomy" id="2608987"/>
    <lineage>
        <taxon>Bacteria</taxon>
        <taxon>Pseudomonadati</taxon>
        <taxon>Pseudomonadota</taxon>
        <taxon>Alphaproteobacteria</taxon>
        <taxon>Hyphomicrobiales</taxon>
        <taxon>Segnochrobactraceae</taxon>
        <taxon>Segnochrobactrum</taxon>
    </lineage>
</organism>
<dbReference type="Pfam" id="PF01061">
    <property type="entry name" value="ABC2_membrane"/>
    <property type="match status" value="1"/>
</dbReference>
<evidence type="ECO:0000256" key="1">
    <source>
        <dbReference type="ARBA" id="ARBA00004651"/>
    </source>
</evidence>
<feature type="transmembrane region" description="Helical" evidence="10">
    <location>
        <begin position="153"/>
        <end position="177"/>
    </location>
</feature>
<evidence type="ECO:0000313" key="12">
    <source>
        <dbReference type="EMBL" id="MQT15273.1"/>
    </source>
</evidence>
<dbReference type="EMBL" id="VWNA01000003">
    <property type="protein sequence ID" value="MQT15273.1"/>
    <property type="molecule type" value="Genomic_DNA"/>
</dbReference>
<evidence type="ECO:0000256" key="10">
    <source>
        <dbReference type="SAM" id="Phobius"/>
    </source>
</evidence>
<dbReference type="InterPro" id="IPR013525">
    <property type="entry name" value="ABC2_TM"/>
</dbReference>
<evidence type="ECO:0000313" key="13">
    <source>
        <dbReference type="Proteomes" id="UP000332515"/>
    </source>
</evidence>
<dbReference type="GO" id="GO:0140359">
    <property type="term" value="F:ABC-type transporter activity"/>
    <property type="evidence" value="ECO:0007669"/>
    <property type="project" value="InterPro"/>
</dbReference>
<name>A0A6A7Y7L7_9HYPH</name>
<dbReference type="GO" id="GO:0015920">
    <property type="term" value="P:lipopolysaccharide transport"/>
    <property type="evidence" value="ECO:0007669"/>
    <property type="project" value="TreeGrafter"/>
</dbReference>
<keyword evidence="5" id="KW-0762">Sugar transport</keyword>
<keyword evidence="13" id="KW-1185">Reference proteome</keyword>
<dbReference type="PANTHER" id="PTHR30413">
    <property type="entry name" value="INNER MEMBRANE TRANSPORT PERMEASE"/>
    <property type="match status" value="1"/>
</dbReference>
<comment type="caution">
    <text evidence="12">The sequence shown here is derived from an EMBL/GenBank/DDBJ whole genome shotgun (WGS) entry which is preliminary data.</text>
</comment>
<evidence type="ECO:0000256" key="9">
    <source>
        <dbReference type="ARBA" id="ARBA00023136"/>
    </source>
</evidence>
<evidence type="ECO:0000256" key="8">
    <source>
        <dbReference type="ARBA" id="ARBA00023047"/>
    </source>
</evidence>
<protein>
    <submittedName>
        <fullName evidence="12">Sugar ABC transporter permease</fullName>
    </submittedName>
</protein>
<comment type="subcellular location">
    <subcellularLocation>
        <location evidence="1">Cell membrane</location>
        <topology evidence="1">Multi-pass membrane protein</topology>
    </subcellularLocation>
</comment>
<dbReference type="AlphaFoldDB" id="A0A6A7Y7L7"/>
<dbReference type="PRINTS" id="PR00164">
    <property type="entry name" value="ABC2TRNSPORT"/>
</dbReference>
<dbReference type="GO" id="GO:0043190">
    <property type="term" value="C:ATP-binding cassette (ABC) transporter complex"/>
    <property type="evidence" value="ECO:0007669"/>
    <property type="project" value="InterPro"/>
</dbReference>
<evidence type="ECO:0000256" key="7">
    <source>
        <dbReference type="ARBA" id="ARBA00022989"/>
    </source>
</evidence>
<proteinExistence type="inferred from homology"/>
<evidence type="ECO:0000259" key="11">
    <source>
        <dbReference type="Pfam" id="PF01061"/>
    </source>
</evidence>